<dbReference type="AlphaFoldDB" id="A0AAV0X9S0"/>
<dbReference type="PANTHER" id="PTHR11610">
    <property type="entry name" value="LIPASE"/>
    <property type="match status" value="1"/>
</dbReference>
<dbReference type="GO" id="GO:0016042">
    <property type="term" value="P:lipid catabolic process"/>
    <property type="evidence" value="ECO:0007669"/>
    <property type="project" value="TreeGrafter"/>
</dbReference>
<evidence type="ECO:0000256" key="3">
    <source>
        <dbReference type="ARBA" id="ARBA00022525"/>
    </source>
</evidence>
<dbReference type="GO" id="GO:0016298">
    <property type="term" value="F:lipase activity"/>
    <property type="evidence" value="ECO:0007669"/>
    <property type="project" value="InterPro"/>
</dbReference>
<comment type="similarity">
    <text evidence="2 4">Belongs to the AB hydrolase superfamily. Lipase family.</text>
</comment>
<sequence length="333" mass="37767">MITVSKYFATWSKVMLLAIFILKYGIVLQSESAHAIDYLVKNQDPTFKEVYFFNDKYKIYNMSNRLFYWLYTREQPKGQLLNTSDPNMIKSTNFSVENPTKILVHDWLGSFYEKDCFCAHILEAYLLVGAYNVICVDWMQFSFDIMYASAKINAKYIGYDIAKVLNILSKDTSVGSENIHLIGHGLGAHIVGYTGKKLSGKISRITGLDPAMQLYENTDPKYRINKNDATFVDIIHTNGKGLGLIEPLGHIDFYPNGGKKQMNCRIADRVTGGACSHAKAFDYFALSILARKECKALQCTNWSDYEAGECGEFAKSTYMGEHVDKNQTGIYYL</sequence>
<accession>A0AAV0X9S0</accession>
<dbReference type="GO" id="GO:0005615">
    <property type="term" value="C:extracellular space"/>
    <property type="evidence" value="ECO:0007669"/>
    <property type="project" value="TreeGrafter"/>
</dbReference>
<dbReference type="CDD" id="cd00707">
    <property type="entry name" value="Pancreat_lipase_like"/>
    <property type="match status" value="1"/>
</dbReference>
<evidence type="ECO:0000256" key="1">
    <source>
        <dbReference type="ARBA" id="ARBA00004613"/>
    </source>
</evidence>
<organism evidence="6 7">
    <name type="scientific">Macrosiphum euphorbiae</name>
    <name type="common">potato aphid</name>
    <dbReference type="NCBI Taxonomy" id="13131"/>
    <lineage>
        <taxon>Eukaryota</taxon>
        <taxon>Metazoa</taxon>
        <taxon>Ecdysozoa</taxon>
        <taxon>Arthropoda</taxon>
        <taxon>Hexapoda</taxon>
        <taxon>Insecta</taxon>
        <taxon>Pterygota</taxon>
        <taxon>Neoptera</taxon>
        <taxon>Paraneoptera</taxon>
        <taxon>Hemiptera</taxon>
        <taxon>Sternorrhyncha</taxon>
        <taxon>Aphidomorpha</taxon>
        <taxon>Aphidoidea</taxon>
        <taxon>Aphididae</taxon>
        <taxon>Macrosiphini</taxon>
        <taxon>Macrosiphum</taxon>
    </lineage>
</organism>
<dbReference type="Gene3D" id="3.40.50.1820">
    <property type="entry name" value="alpha/beta hydrolase"/>
    <property type="match status" value="1"/>
</dbReference>
<dbReference type="Proteomes" id="UP001160148">
    <property type="component" value="Unassembled WGS sequence"/>
</dbReference>
<evidence type="ECO:0000256" key="4">
    <source>
        <dbReference type="RuleBase" id="RU004262"/>
    </source>
</evidence>
<evidence type="ECO:0000313" key="6">
    <source>
        <dbReference type="EMBL" id="CAI6364846.1"/>
    </source>
</evidence>
<feature type="domain" description="Lipase" evidence="5">
    <location>
        <begin position="68"/>
        <end position="326"/>
    </location>
</feature>
<evidence type="ECO:0000259" key="5">
    <source>
        <dbReference type="Pfam" id="PF00151"/>
    </source>
</evidence>
<protein>
    <recommendedName>
        <fullName evidence="5">Lipase domain-containing protein</fullName>
    </recommendedName>
</protein>
<dbReference type="EMBL" id="CARXXK010000004">
    <property type="protein sequence ID" value="CAI6364846.1"/>
    <property type="molecule type" value="Genomic_DNA"/>
</dbReference>
<dbReference type="InterPro" id="IPR029058">
    <property type="entry name" value="AB_hydrolase_fold"/>
</dbReference>
<keyword evidence="7" id="KW-1185">Reference proteome</keyword>
<comment type="subcellular location">
    <subcellularLocation>
        <location evidence="1">Secreted</location>
    </subcellularLocation>
</comment>
<dbReference type="Pfam" id="PF00151">
    <property type="entry name" value="Lipase"/>
    <property type="match status" value="1"/>
</dbReference>
<proteinExistence type="inferred from homology"/>
<dbReference type="SUPFAM" id="SSF53474">
    <property type="entry name" value="alpha/beta-Hydrolases"/>
    <property type="match status" value="1"/>
</dbReference>
<keyword evidence="3" id="KW-0964">Secreted</keyword>
<comment type="caution">
    <text evidence="6">The sequence shown here is derived from an EMBL/GenBank/DDBJ whole genome shotgun (WGS) entry which is preliminary data.</text>
</comment>
<dbReference type="InterPro" id="IPR000734">
    <property type="entry name" value="TAG_lipase"/>
</dbReference>
<evidence type="ECO:0000313" key="7">
    <source>
        <dbReference type="Proteomes" id="UP001160148"/>
    </source>
</evidence>
<gene>
    <name evidence="6" type="ORF">MEUPH1_LOCUS19629</name>
</gene>
<dbReference type="InterPro" id="IPR033906">
    <property type="entry name" value="Lipase_N"/>
</dbReference>
<evidence type="ECO:0000256" key="2">
    <source>
        <dbReference type="ARBA" id="ARBA00010701"/>
    </source>
</evidence>
<name>A0AAV0X9S0_9HEMI</name>
<dbReference type="PRINTS" id="PR00821">
    <property type="entry name" value="TAGLIPASE"/>
</dbReference>
<reference evidence="6 7" key="1">
    <citation type="submission" date="2023-01" db="EMBL/GenBank/DDBJ databases">
        <authorList>
            <person name="Whitehead M."/>
        </authorList>
    </citation>
    <scope>NUCLEOTIDE SEQUENCE [LARGE SCALE GENOMIC DNA]</scope>
</reference>
<dbReference type="InterPro" id="IPR013818">
    <property type="entry name" value="Lipase"/>
</dbReference>